<evidence type="ECO:0000313" key="9">
    <source>
        <dbReference type="Proteomes" id="UP001595536"/>
    </source>
</evidence>
<comment type="function">
    <text evidence="7">Single strand-specific metallo-endoribonuclease involved in late-stage 70S ribosome quality control and in maturation of the 3' terminus of the 16S rRNA.</text>
</comment>
<comment type="similarity">
    <text evidence="1 7">Belongs to the endoribonuclease YbeY family.</text>
</comment>
<gene>
    <name evidence="7 8" type="primary">ybeY</name>
    <name evidence="8" type="ORF">ACFOEX_03205</name>
</gene>
<dbReference type="InterPro" id="IPR020549">
    <property type="entry name" value="YbeY_CS"/>
</dbReference>
<keyword evidence="2 7" id="KW-0540">Nuclease</keyword>
<reference evidence="9" key="1">
    <citation type="journal article" date="2019" name="Int. J. Syst. Evol. Microbiol.">
        <title>The Global Catalogue of Microorganisms (GCM) 10K type strain sequencing project: providing services to taxonomists for standard genome sequencing and annotation.</title>
        <authorList>
            <consortium name="The Broad Institute Genomics Platform"/>
            <consortium name="The Broad Institute Genome Sequencing Center for Infectious Disease"/>
            <person name="Wu L."/>
            <person name="Ma J."/>
        </authorList>
    </citation>
    <scope>NUCLEOTIDE SEQUENCE [LARGE SCALE GENOMIC DNA]</scope>
    <source>
        <strain evidence="9">CCM 7941</strain>
    </source>
</reference>
<name>A0ABV7LC14_9HYPH</name>
<evidence type="ECO:0000256" key="4">
    <source>
        <dbReference type="ARBA" id="ARBA00022759"/>
    </source>
</evidence>
<keyword evidence="3 7" id="KW-0479">Metal-binding</keyword>
<keyword evidence="7" id="KW-0963">Cytoplasm</keyword>
<feature type="binding site" evidence="7">
    <location>
        <position position="121"/>
    </location>
    <ligand>
        <name>Zn(2+)</name>
        <dbReference type="ChEBI" id="CHEBI:29105"/>
        <note>catalytic</note>
    </ligand>
</feature>
<dbReference type="RefSeq" id="WP_376831874.1">
    <property type="nucleotide sequence ID" value="NZ_JBHLWR010000006.1"/>
</dbReference>
<dbReference type="NCBIfam" id="TIGR00043">
    <property type="entry name" value="rRNA maturation RNase YbeY"/>
    <property type="match status" value="1"/>
</dbReference>
<protein>
    <recommendedName>
        <fullName evidence="7">Endoribonuclease YbeY</fullName>
        <ecNumber evidence="7">3.1.-.-</ecNumber>
    </recommendedName>
</protein>
<dbReference type="InterPro" id="IPR023091">
    <property type="entry name" value="MetalPrtase_cat_dom_sf_prd"/>
</dbReference>
<accession>A0ABV7LC14</accession>
<dbReference type="PANTHER" id="PTHR46986:SF1">
    <property type="entry name" value="ENDORIBONUCLEASE YBEY, CHLOROPLASTIC"/>
    <property type="match status" value="1"/>
</dbReference>
<dbReference type="EC" id="3.1.-.-" evidence="7"/>
<evidence type="ECO:0000256" key="3">
    <source>
        <dbReference type="ARBA" id="ARBA00022723"/>
    </source>
</evidence>
<organism evidence="8 9">
    <name type="scientific">Camelimonas abortus</name>
    <dbReference type="NCBI Taxonomy" id="1017184"/>
    <lineage>
        <taxon>Bacteria</taxon>
        <taxon>Pseudomonadati</taxon>
        <taxon>Pseudomonadota</taxon>
        <taxon>Alphaproteobacteria</taxon>
        <taxon>Hyphomicrobiales</taxon>
        <taxon>Chelatococcaceae</taxon>
        <taxon>Camelimonas</taxon>
    </lineage>
</organism>
<evidence type="ECO:0000256" key="6">
    <source>
        <dbReference type="ARBA" id="ARBA00022833"/>
    </source>
</evidence>
<dbReference type="SUPFAM" id="SSF55486">
    <property type="entry name" value="Metalloproteases ('zincins'), catalytic domain"/>
    <property type="match status" value="1"/>
</dbReference>
<dbReference type="InterPro" id="IPR002036">
    <property type="entry name" value="YbeY"/>
</dbReference>
<evidence type="ECO:0000256" key="7">
    <source>
        <dbReference type="HAMAP-Rule" id="MF_00009"/>
    </source>
</evidence>
<dbReference type="HAMAP" id="MF_00009">
    <property type="entry name" value="Endoribonucl_YbeY"/>
    <property type="match status" value="1"/>
</dbReference>
<evidence type="ECO:0000313" key="8">
    <source>
        <dbReference type="EMBL" id="MFC3265371.1"/>
    </source>
</evidence>
<evidence type="ECO:0000256" key="5">
    <source>
        <dbReference type="ARBA" id="ARBA00022801"/>
    </source>
</evidence>
<feature type="binding site" evidence="7">
    <location>
        <position position="125"/>
    </location>
    <ligand>
        <name>Zn(2+)</name>
        <dbReference type="ChEBI" id="CHEBI:29105"/>
        <note>catalytic</note>
    </ligand>
</feature>
<keyword evidence="7" id="KW-0690">Ribosome biogenesis</keyword>
<dbReference type="Proteomes" id="UP001595536">
    <property type="component" value="Unassembled WGS sequence"/>
</dbReference>
<keyword evidence="9" id="KW-1185">Reference proteome</keyword>
<keyword evidence="4 7" id="KW-0255">Endonuclease</keyword>
<keyword evidence="6 7" id="KW-0862">Zinc</keyword>
<dbReference type="PROSITE" id="PS01306">
    <property type="entry name" value="UPF0054"/>
    <property type="match status" value="1"/>
</dbReference>
<dbReference type="PANTHER" id="PTHR46986">
    <property type="entry name" value="ENDORIBONUCLEASE YBEY, CHLOROPLASTIC"/>
    <property type="match status" value="1"/>
</dbReference>
<dbReference type="EMBL" id="JBHRUV010000017">
    <property type="protein sequence ID" value="MFC3265371.1"/>
    <property type="molecule type" value="Genomic_DNA"/>
</dbReference>
<evidence type="ECO:0000256" key="1">
    <source>
        <dbReference type="ARBA" id="ARBA00010875"/>
    </source>
</evidence>
<comment type="caution">
    <text evidence="8">The sequence shown here is derived from an EMBL/GenBank/DDBJ whole genome shotgun (WGS) entry which is preliminary data.</text>
</comment>
<proteinExistence type="inferred from homology"/>
<comment type="subcellular location">
    <subcellularLocation>
        <location evidence="7">Cytoplasm</location>
    </subcellularLocation>
</comment>
<keyword evidence="7" id="KW-0698">rRNA processing</keyword>
<evidence type="ECO:0000256" key="2">
    <source>
        <dbReference type="ARBA" id="ARBA00022722"/>
    </source>
</evidence>
<keyword evidence="5 7" id="KW-0378">Hydrolase</keyword>
<feature type="binding site" evidence="7">
    <location>
        <position position="131"/>
    </location>
    <ligand>
        <name>Zn(2+)</name>
        <dbReference type="ChEBI" id="CHEBI:29105"/>
        <note>catalytic</note>
    </ligand>
</feature>
<dbReference type="Pfam" id="PF02130">
    <property type="entry name" value="YbeY"/>
    <property type="match status" value="1"/>
</dbReference>
<sequence length="174" mass="18483">MTPRPEIDVVSESPLWDGLPDAAALAGRAALAAVAGTGVPVMDGAEISILLADDATLRELNRTWRDRDRPTNVLSWPAAEREALATSPVCGDIAISWETLAREAGEEGKSVADHFTHLVVHGVLHLLGYDHETDEEAEEMEGLEVQILAGLGVADPYATVAGPGDDPSRRAERA</sequence>
<dbReference type="Gene3D" id="3.40.390.30">
    <property type="entry name" value="Metalloproteases ('zincins'), catalytic domain"/>
    <property type="match status" value="1"/>
</dbReference>
<comment type="cofactor">
    <cofactor evidence="7">
        <name>Zn(2+)</name>
        <dbReference type="ChEBI" id="CHEBI:29105"/>
    </cofactor>
    <text evidence="7">Binds 1 zinc ion.</text>
</comment>